<accession>A0AAD6IQR5</accession>
<dbReference type="EMBL" id="JAQGDS010000012">
    <property type="protein sequence ID" value="KAJ6256754.1"/>
    <property type="molecule type" value="Genomic_DNA"/>
</dbReference>
<dbReference type="Proteomes" id="UP001221413">
    <property type="component" value="Unassembled WGS sequence"/>
</dbReference>
<evidence type="ECO:0000313" key="3">
    <source>
        <dbReference type="Proteomes" id="UP001221413"/>
    </source>
</evidence>
<sequence>MAAQSTTGSIPAAERTNVLDIRKISTVDEMTVRLSQLDPYRYFNFGLPSASLACKQKEELADIALQWLDDWYTIYLTGKDRPSKRADITYHEPEATTLQYRCPHCRESHSYNYGDAANLGAPLICEAECSRAENGESQPLRCHLVSPRLMGLFLERKASEEDRLCENMRVLRLKASDLPGARATDISAKDIARGLKLLRQDIVDASELYNDLDKITQRSADEEIARMVRFESVRPERVRRDVSCNITLPNGTSVPIFEENELVTDGWPNKTFCVMITNPGRLNAASTPTAVRSLCTSFKSGWQPHVCIDHNVVENSSPSYKYPADMSKDEYDSTSSAASERKKQISDTNTLTRLAGLLLVEMGVKVKKHKIWKNHQEHDCRCGEFEMSHAEKRALVYMLLTSGVWSPKDKRHIQLHHCYFKDLTRRSPQLAAGQLAAAVPDMLFVVSREPCKCCEAFVEGVGDWLGLRLRFHVSPVIELDWTPQPQPVVAVLVAIPIRRSVV</sequence>
<name>A0AAD6IQR5_DREDA</name>
<proteinExistence type="predicted"/>
<feature type="region of interest" description="Disordered" evidence="1">
    <location>
        <begin position="324"/>
        <end position="345"/>
    </location>
</feature>
<gene>
    <name evidence="2" type="ORF">Dda_8621</name>
</gene>
<reference evidence="2" key="1">
    <citation type="submission" date="2023-01" db="EMBL/GenBank/DDBJ databases">
        <title>The chitinases involved in constricting ring structure development in the nematode-trapping fungus Drechslerella dactyloides.</title>
        <authorList>
            <person name="Wang R."/>
            <person name="Zhang L."/>
            <person name="Tang P."/>
            <person name="Li S."/>
            <person name="Liang L."/>
        </authorList>
    </citation>
    <scope>NUCLEOTIDE SEQUENCE</scope>
    <source>
        <strain evidence="2">YMF1.00031</strain>
    </source>
</reference>
<evidence type="ECO:0000313" key="2">
    <source>
        <dbReference type="EMBL" id="KAJ6256754.1"/>
    </source>
</evidence>
<comment type="caution">
    <text evidence="2">The sequence shown here is derived from an EMBL/GenBank/DDBJ whole genome shotgun (WGS) entry which is preliminary data.</text>
</comment>
<organism evidence="2 3">
    <name type="scientific">Drechslerella dactyloides</name>
    <name type="common">Nematode-trapping fungus</name>
    <name type="synonym">Arthrobotrys dactyloides</name>
    <dbReference type="NCBI Taxonomy" id="74499"/>
    <lineage>
        <taxon>Eukaryota</taxon>
        <taxon>Fungi</taxon>
        <taxon>Dikarya</taxon>
        <taxon>Ascomycota</taxon>
        <taxon>Pezizomycotina</taxon>
        <taxon>Orbiliomycetes</taxon>
        <taxon>Orbiliales</taxon>
        <taxon>Orbiliaceae</taxon>
        <taxon>Drechslerella</taxon>
    </lineage>
</organism>
<dbReference type="AlphaFoldDB" id="A0AAD6IQR5"/>
<keyword evidence="3" id="KW-1185">Reference proteome</keyword>
<evidence type="ECO:0000256" key="1">
    <source>
        <dbReference type="SAM" id="MobiDB-lite"/>
    </source>
</evidence>
<protein>
    <submittedName>
        <fullName evidence="2">Uncharacterized protein</fullName>
    </submittedName>
</protein>